<dbReference type="AlphaFoldDB" id="A0A9P8QCY3"/>
<dbReference type="InterPro" id="IPR008333">
    <property type="entry name" value="Cbr1-like_FAD-bd_dom"/>
</dbReference>
<evidence type="ECO:0000313" key="16">
    <source>
        <dbReference type="Proteomes" id="UP000774326"/>
    </source>
</evidence>
<feature type="binding site" evidence="11">
    <location>
        <position position="143"/>
    </location>
    <ligand>
        <name>FAD</name>
        <dbReference type="ChEBI" id="CHEBI:57692"/>
    </ligand>
</feature>
<feature type="binding site" evidence="11">
    <location>
        <position position="134"/>
    </location>
    <ligand>
        <name>FAD</name>
        <dbReference type="ChEBI" id="CHEBI:57692"/>
    </ligand>
</feature>
<dbReference type="Pfam" id="PF00970">
    <property type="entry name" value="FAD_binding_6"/>
    <property type="match status" value="1"/>
</dbReference>
<dbReference type="InterPro" id="IPR017938">
    <property type="entry name" value="Riboflavin_synthase-like_b-brl"/>
</dbReference>
<feature type="binding site" evidence="11">
    <location>
        <position position="117"/>
    </location>
    <ligand>
        <name>FAD</name>
        <dbReference type="ChEBI" id="CHEBI:57692"/>
    </ligand>
</feature>
<dbReference type="SUPFAM" id="SSF52343">
    <property type="entry name" value="Ferredoxin reductase-like, C-terminal NADP-linked domain"/>
    <property type="match status" value="1"/>
</dbReference>
<dbReference type="CDD" id="cd06183">
    <property type="entry name" value="cyt_b5_reduct_like"/>
    <property type="match status" value="1"/>
</dbReference>
<reference evidence="15" key="1">
    <citation type="journal article" date="2021" name="Open Biol.">
        <title>Shared evolutionary footprints suggest mitochondrial oxidative damage underlies multiple complex I losses in fungi.</title>
        <authorList>
            <person name="Schikora-Tamarit M.A."/>
            <person name="Marcet-Houben M."/>
            <person name="Nosek J."/>
            <person name="Gabaldon T."/>
        </authorList>
    </citation>
    <scope>NUCLEOTIDE SEQUENCE</scope>
    <source>
        <strain evidence="15">CBS2887</strain>
    </source>
</reference>
<evidence type="ECO:0000256" key="11">
    <source>
        <dbReference type="PIRSR" id="PIRSR601834-1"/>
    </source>
</evidence>
<dbReference type="OrthoDB" id="432685at2759"/>
<feature type="binding site" evidence="11">
    <location>
        <position position="119"/>
    </location>
    <ligand>
        <name>FAD</name>
        <dbReference type="ChEBI" id="CHEBI:57692"/>
    </ligand>
</feature>
<dbReference type="PRINTS" id="PR00406">
    <property type="entry name" value="CYTB5RDTASE"/>
</dbReference>
<evidence type="ECO:0000256" key="3">
    <source>
        <dbReference type="ARBA" id="ARBA00006105"/>
    </source>
</evidence>
<accession>A0A9P8QCY3</accession>
<keyword evidence="16" id="KW-1185">Reference proteome</keyword>
<dbReference type="PRINTS" id="PR00371">
    <property type="entry name" value="FPNCR"/>
</dbReference>
<evidence type="ECO:0000256" key="13">
    <source>
        <dbReference type="SAM" id="Phobius"/>
    </source>
</evidence>
<keyword evidence="8 12" id="KW-0560">Oxidoreductase</keyword>
<dbReference type="InterPro" id="IPR001834">
    <property type="entry name" value="CBR-like"/>
</dbReference>
<dbReference type="PANTHER" id="PTHR19370:SF143">
    <property type="entry name" value="PLASMA MEMBRANE-ASSOCIATED COENZYME Q6 REDUCTASE PGA3"/>
    <property type="match status" value="1"/>
</dbReference>
<feature type="transmembrane region" description="Helical" evidence="13">
    <location>
        <begin position="12"/>
        <end position="32"/>
    </location>
</feature>
<keyword evidence="9 12" id="KW-0520">NAD</keyword>
<dbReference type="GO" id="GO:0016020">
    <property type="term" value="C:membrane"/>
    <property type="evidence" value="ECO:0007669"/>
    <property type="project" value="UniProtKB-SubCell"/>
</dbReference>
<sequence length="307" mass="34289">MSAADVEDKRELLHQPLHGIYIPVALVIFGTAVIDYRYIPYVLIPLVLLIGVRAYSAYNRRASISADSWRSLELVDKTIISRDTAIYRFQLIRADEILQIPVGHHLATKFEDSTEVRYYTPISSNTEEGFFDILVKSYADGDVSKKFGGLNPGQFVQFKGPVGRFNYVTNHVKKLGMIAGGSGITPILKVISEIVTTPEDQTEISIIYANKTENDILLFDELNQFAAKYPNFTINYTLETPEAGWTGDVGYITKEMVEKHLPAPSDDVRILICGPQGLKKLATEITEELGFTPAKMPSKGDDQVFVF</sequence>
<evidence type="ECO:0000256" key="6">
    <source>
        <dbReference type="ARBA" id="ARBA00022827"/>
    </source>
</evidence>
<evidence type="ECO:0000256" key="1">
    <source>
        <dbReference type="ARBA" id="ARBA00001974"/>
    </source>
</evidence>
<evidence type="ECO:0000256" key="7">
    <source>
        <dbReference type="ARBA" id="ARBA00022989"/>
    </source>
</evidence>
<comment type="subcellular location">
    <subcellularLocation>
        <location evidence="2">Membrane</location>
    </subcellularLocation>
</comment>
<keyword evidence="10 13" id="KW-0472">Membrane</keyword>
<evidence type="ECO:0000256" key="9">
    <source>
        <dbReference type="ARBA" id="ARBA00023027"/>
    </source>
</evidence>
<feature type="transmembrane region" description="Helical" evidence="13">
    <location>
        <begin position="38"/>
        <end position="55"/>
    </location>
</feature>
<dbReference type="PROSITE" id="PS51384">
    <property type="entry name" value="FAD_FR"/>
    <property type="match status" value="1"/>
</dbReference>
<organism evidence="15 16">
    <name type="scientific">Wickerhamomyces pijperi</name>
    <name type="common">Yeast</name>
    <name type="synonym">Pichia pijperi</name>
    <dbReference type="NCBI Taxonomy" id="599730"/>
    <lineage>
        <taxon>Eukaryota</taxon>
        <taxon>Fungi</taxon>
        <taxon>Dikarya</taxon>
        <taxon>Ascomycota</taxon>
        <taxon>Saccharomycotina</taxon>
        <taxon>Saccharomycetes</taxon>
        <taxon>Phaffomycetales</taxon>
        <taxon>Wickerhamomycetaceae</taxon>
        <taxon>Wickerhamomyces</taxon>
    </lineage>
</organism>
<evidence type="ECO:0000259" key="14">
    <source>
        <dbReference type="PROSITE" id="PS51384"/>
    </source>
</evidence>
<feature type="domain" description="FAD-binding FR-type" evidence="14">
    <location>
        <begin position="67"/>
        <end position="168"/>
    </location>
</feature>
<dbReference type="Gene3D" id="3.40.50.80">
    <property type="entry name" value="Nucleotide-binding domain of ferredoxin-NADP reductase (FNR) module"/>
    <property type="match status" value="1"/>
</dbReference>
<feature type="binding site" evidence="11">
    <location>
        <position position="136"/>
    </location>
    <ligand>
        <name>FAD</name>
        <dbReference type="ChEBI" id="CHEBI:57692"/>
    </ligand>
</feature>
<dbReference type="InterPro" id="IPR017927">
    <property type="entry name" value="FAD-bd_FR_type"/>
</dbReference>
<dbReference type="EC" id="1.6.2.2" evidence="12"/>
<comment type="caution">
    <text evidence="15">The sequence shown here is derived from an EMBL/GenBank/DDBJ whole genome shotgun (WGS) entry which is preliminary data.</text>
</comment>
<name>A0A9P8QCY3_WICPI</name>
<keyword evidence="7 13" id="KW-1133">Transmembrane helix</keyword>
<comment type="cofactor">
    <cofactor evidence="1 11 12">
        <name>FAD</name>
        <dbReference type="ChEBI" id="CHEBI:57692"/>
    </cofactor>
</comment>
<reference evidence="15" key="2">
    <citation type="submission" date="2021-01" db="EMBL/GenBank/DDBJ databases">
        <authorList>
            <person name="Schikora-Tamarit M.A."/>
        </authorList>
    </citation>
    <scope>NUCLEOTIDE SEQUENCE</scope>
    <source>
        <strain evidence="15">CBS2887</strain>
    </source>
</reference>
<keyword evidence="6 11" id="KW-0274">FAD</keyword>
<dbReference type="GO" id="GO:0090524">
    <property type="term" value="F:cytochrome-b5 reductase activity, acting on NADH"/>
    <property type="evidence" value="ECO:0007669"/>
    <property type="project" value="UniProtKB-EC"/>
</dbReference>
<protein>
    <recommendedName>
        <fullName evidence="12">NADH-cytochrome b5 reductase</fullName>
        <ecNumber evidence="12">1.6.2.2</ecNumber>
    </recommendedName>
</protein>
<dbReference type="InterPro" id="IPR039261">
    <property type="entry name" value="FNR_nucleotide-bd"/>
</dbReference>
<dbReference type="InterPro" id="IPR001433">
    <property type="entry name" value="OxRdtase_FAD/NAD-bd"/>
</dbReference>
<comment type="similarity">
    <text evidence="3 12">Belongs to the flavoprotein pyridine nucleotide cytochrome reductase family.</text>
</comment>
<dbReference type="Gene3D" id="2.40.30.10">
    <property type="entry name" value="Translation factors"/>
    <property type="match status" value="1"/>
</dbReference>
<proteinExistence type="inferred from homology"/>
<dbReference type="Proteomes" id="UP000774326">
    <property type="component" value="Unassembled WGS sequence"/>
</dbReference>
<dbReference type="SUPFAM" id="SSF63380">
    <property type="entry name" value="Riboflavin synthase domain-like"/>
    <property type="match status" value="1"/>
</dbReference>
<evidence type="ECO:0000313" key="15">
    <source>
        <dbReference type="EMBL" id="KAH3687250.1"/>
    </source>
</evidence>
<dbReference type="FunFam" id="3.40.50.80:FF:000009">
    <property type="entry name" value="NADH-cytochrome b5 reductase"/>
    <property type="match status" value="1"/>
</dbReference>
<evidence type="ECO:0000256" key="2">
    <source>
        <dbReference type="ARBA" id="ARBA00004370"/>
    </source>
</evidence>
<evidence type="ECO:0000256" key="10">
    <source>
        <dbReference type="ARBA" id="ARBA00023136"/>
    </source>
</evidence>
<evidence type="ECO:0000256" key="8">
    <source>
        <dbReference type="ARBA" id="ARBA00023002"/>
    </source>
</evidence>
<dbReference type="GO" id="GO:0006696">
    <property type="term" value="P:ergosterol biosynthetic process"/>
    <property type="evidence" value="ECO:0007669"/>
    <property type="project" value="TreeGrafter"/>
</dbReference>
<dbReference type="Pfam" id="PF00175">
    <property type="entry name" value="NAD_binding_1"/>
    <property type="match status" value="1"/>
</dbReference>
<gene>
    <name evidence="15" type="ORF">WICPIJ_001766</name>
</gene>
<evidence type="ECO:0000256" key="12">
    <source>
        <dbReference type="RuleBase" id="RU361226"/>
    </source>
</evidence>
<evidence type="ECO:0000256" key="5">
    <source>
        <dbReference type="ARBA" id="ARBA00022692"/>
    </source>
</evidence>
<comment type="catalytic activity">
    <reaction evidence="12">
        <text>2 Fe(III)-[cytochrome b5] + NADH = 2 Fe(II)-[cytochrome b5] + NAD(+) + H(+)</text>
        <dbReference type="Rhea" id="RHEA:46680"/>
        <dbReference type="Rhea" id="RHEA-COMP:10438"/>
        <dbReference type="Rhea" id="RHEA-COMP:10439"/>
        <dbReference type="ChEBI" id="CHEBI:15378"/>
        <dbReference type="ChEBI" id="CHEBI:29033"/>
        <dbReference type="ChEBI" id="CHEBI:29034"/>
        <dbReference type="ChEBI" id="CHEBI:57540"/>
        <dbReference type="ChEBI" id="CHEBI:57945"/>
        <dbReference type="EC" id="1.6.2.2"/>
    </reaction>
</comment>
<evidence type="ECO:0000256" key="4">
    <source>
        <dbReference type="ARBA" id="ARBA00022630"/>
    </source>
</evidence>
<dbReference type="InterPro" id="IPR001709">
    <property type="entry name" value="Flavoprot_Pyr_Nucl_cyt_Rdtase"/>
</dbReference>
<dbReference type="PANTHER" id="PTHR19370">
    <property type="entry name" value="NADH-CYTOCHROME B5 REDUCTASE"/>
    <property type="match status" value="1"/>
</dbReference>
<feature type="binding site" evidence="11">
    <location>
        <position position="185"/>
    </location>
    <ligand>
        <name>FAD</name>
        <dbReference type="ChEBI" id="CHEBI:57692"/>
    </ligand>
</feature>
<dbReference type="EMBL" id="JAEUBG010000897">
    <property type="protein sequence ID" value="KAH3687250.1"/>
    <property type="molecule type" value="Genomic_DNA"/>
</dbReference>
<feature type="binding site" evidence="11">
    <location>
        <position position="144"/>
    </location>
    <ligand>
        <name>FAD</name>
        <dbReference type="ChEBI" id="CHEBI:57692"/>
    </ligand>
</feature>
<keyword evidence="4 11" id="KW-0285">Flavoprotein</keyword>
<keyword evidence="5 13" id="KW-0812">Transmembrane</keyword>